<dbReference type="PIRSF" id="PIRSF002211">
    <property type="entry name" value="Ribosomal_L30_bac-type"/>
    <property type="match status" value="1"/>
</dbReference>
<dbReference type="SUPFAM" id="SSF55129">
    <property type="entry name" value="Ribosomal protein L30p/L7e"/>
    <property type="match status" value="1"/>
</dbReference>
<evidence type="ECO:0000256" key="3">
    <source>
        <dbReference type="ARBA" id="ARBA00022980"/>
    </source>
</evidence>
<sequence>MLQKRSQNSKTVTVEQIGSPIRNSQIQRATLKGLGLNKMYRRRVLVDTLCVRGMIAKVRHLVRVVDEN</sequence>
<dbReference type="HOGENOM" id="CLU_131047_1_2_5"/>
<dbReference type="EMBL" id="AHPL01000010">
    <property type="protein sequence ID" value="KEC54531.1"/>
    <property type="molecule type" value="Genomic_DNA"/>
</dbReference>
<gene>
    <name evidence="5" type="primary">rpmD</name>
    <name evidence="7" type="ORF">O9A_01145</name>
</gene>
<dbReference type="AlphaFoldDB" id="A0A067W6T8"/>
<comment type="similarity">
    <text evidence="1 5">Belongs to the universal ribosomal protein uL30 family.</text>
</comment>
<comment type="caution">
    <text evidence="7">The sequence shown here is derived from an EMBL/GenBank/DDBJ whole genome shotgun (WGS) entry which is preliminary data.</text>
</comment>
<accession>A0A067W6T8</accession>
<dbReference type="Pfam" id="PF00327">
    <property type="entry name" value="Ribosomal_L30"/>
    <property type="match status" value="1"/>
</dbReference>
<dbReference type="RefSeq" id="WP_034459554.1">
    <property type="nucleotide sequence ID" value="NZ_CADEAH010000013.1"/>
</dbReference>
<dbReference type="InterPro" id="IPR036919">
    <property type="entry name" value="Ribo_uL30_ferredoxin-like_sf"/>
</dbReference>
<dbReference type="InterPro" id="IPR016082">
    <property type="entry name" value="Ribosomal_uL30_ferredoxin-like"/>
</dbReference>
<dbReference type="CDD" id="cd01658">
    <property type="entry name" value="Ribosomal_L30"/>
    <property type="match status" value="1"/>
</dbReference>
<dbReference type="GO" id="GO:0015934">
    <property type="term" value="C:large ribosomal subunit"/>
    <property type="evidence" value="ECO:0007669"/>
    <property type="project" value="InterPro"/>
</dbReference>
<evidence type="ECO:0000259" key="6">
    <source>
        <dbReference type="Pfam" id="PF00327"/>
    </source>
</evidence>
<evidence type="ECO:0000256" key="4">
    <source>
        <dbReference type="ARBA" id="ARBA00023274"/>
    </source>
</evidence>
<keyword evidence="3 5" id="KW-0689">Ribosomal protein</keyword>
<evidence type="ECO:0000256" key="1">
    <source>
        <dbReference type="ARBA" id="ARBA00007594"/>
    </source>
</evidence>
<reference evidence="7 8" key="1">
    <citation type="submission" date="2012-04" db="EMBL/GenBank/DDBJ databases">
        <title>The Genome Sequence of Bartonella koehlerae C-29.</title>
        <authorList>
            <consortium name="The Broad Institute Genome Sequencing Platform"/>
            <consortium name="The Broad Institute Genome Sequencing Center for Infectious Disease"/>
            <person name="Feldgarden M."/>
            <person name="Kirby J."/>
            <person name="Kosoy M."/>
            <person name="Birtles R."/>
            <person name="Probert W.S."/>
            <person name="Chiaraviglio L."/>
            <person name="Walker B."/>
            <person name="Young S.K."/>
            <person name="Zeng Q."/>
            <person name="Gargeya S."/>
            <person name="Fitzgerald M."/>
            <person name="Haas B."/>
            <person name="Abouelleil A."/>
            <person name="Alvarado L."/>
            <person name="Arachchi H.M."/>
            <person name="Berlin A.M."/>
            <person name="Chapman S.B."/>
            <person name="Goldberg J."/>
            <person name="Griggs A."/>
            <person name="Gujja S."/>
            <person name="Hansen M."/>
            <person name="Howarth C."/>
            <person name="Imamovic A."/>
            <person name="Larimer J."/>
            <person name="McCowen C."/>
            <person name="Montmayeur A."/>
            <person name="Murphy C."/>
            <person name="Neiman D."/>
            <person name="Pearson M."/>
            <person name="Priest M."/>
            <person name="Roberts A."/>
            <person name="Saif S."/>
            <person name="Shea T."/>
            <person name="Sisk P."/>
            <person name="Sykes S."/>
            <person name="Wortman J."/>
            <person name="Nusbaum C."/>
            <person name="Birren B."/>
        </authorList>
    </citation>
    <scope>NUCLEOTIDE SEQUENCE [LARGE SCALE GENOMIC DNA]</scope>
    <source>
        <strain evidence="7 8">C-29</strain>
    </source>
</reference>
<dbReference type="GO" id="GO:0006412">
    <property type="term" value="P:translation"/>
    <property type="evidence" value="ECO:0007669"/>
    <property type="project" value="UniProtKB-UniRule"/>
</dbReference>
<evidence type="ECO:0000256" key="2">
    <source>
        <dbReference type="ARBA" id="ARBA00011838"/>
    </source>
</evidence>
<dbReference type="PATRIC" id="fig|1134510.3.peg.1287"/>
<name>A0A067W6T8_9HYPH</name>
<dbReference type="HAMAP" id="MF_01371_B">
    <property type="entry name" value="Ribosomal_uL30_B"/>
    <property type="match status" value="1"/>
</dbReference>
<evidence type="ECO:0000313" key="7">
    <source>
        <dbReference type="EMBL" id="KEC54531.1"/>
    </source>
</evidence>
<evidence type="ECO:0000313" key="8">
    <source>
        <dbReference type="Proteomes" id="UP000027015"/>
    </source>
</evidence>
<organism evidence="7 8">
    <name type="scientific">Bartonella koehlerae C-29</name>
    <dbReference type="NCBI Taxonomy" id="1134510"/>
    <lineage>
        <taxon>Bacteria</taxon>
        <taxon>Pseudomonadati</taxon>
        <taxon>Pseudomonadota</taxon>
        <taxon>Alphaproteobacteria</taxon>
        <taxon>Hyphomicrobiales</taxon>
        <taxon>Bartonellaceae</taxon>
        <taxon>Bartonella</taxon>
    </lineage>
</organism>
<dbReference type="OrthoDB" id="9812790at2"/>
<keyword evidence="8" id="KW-1185">Reference proteome</keyword>
<feature type="domain" description="Large ribosomal subunit protein uL30-like ferredoxin-like fold" evidence="6">
    <location>
        <begin position="13"/>
        <end position="62"/>
    </location>
</feature>
<dbReference type="eggNOG" id="COG1841">
    <property type="taxonomic scope" value="Bacteria"/>
</dbReference>
<dbReference type="InterPro" id="IPR005996">
    <property type="entry name" value="Ribosomal_uL30_bac-type"/>
</dbReference>
<dbReference type="Proteomes" id="UP000027015">
    <property type="component" value="Unassembled WGS sequence"/>
</dbReference>
<dbReference type="STRING" id="1134510.O9A_01145"/>
<keyword evidence="4 5" id="KW-0687">Ribonucleoprotein</keyword>
<dbReference type="NCBIfam" id="TIGR01308">
    <property type="entry name" value="rpmD_bact"/>
    <property type="match status" value="1"/>
</dbReference>
<dbReference type="Gene3D" id="3.30.1390.20">
    <property type="entry name" value="Ribosomal protein L30, ferredoxin-like fold domain"/>
    <property type="match status" value="1"/>
</dbReference>
<protein>
    <recommendedName>
        <fullName evidence="5">Large ribosomal subunit protein uL30</fullName>
    </recommendedName>
</protein>
<dbReference type="GO" id="GO:0003735">
    <property type="term" value="F:structural constituent of ribosome"/>
    <property type="evidence" value="ECO:0007669"/>
    <property type="project" value="InterPro"/>
</dbReference>
<proteinExistence type="inferred from homology"/>
<comment type="subunit">
    <text evidence="2 5">Part of the 50S ribosomal subunit.</text>
</comment>
<evidence type="ECO:0000256" key="5">
    <source>
        <dbReference type="HAMAP-Rule" id="MF_01371"/>
    </source>
</evidence>